<evidence type="ECO:0000313" key="2">
    <source>
        <dbReference type="EMBL" id="TCL70026.1"/>
    </source>
</evidence>
<evidence type="ECO:0000256" key="1">
    <source>
        <dbReference type="SAM" id="SignalP"/>
    </source>
</evidence>
<keyword evidence="2" id="KW-0813">Transport</keyword>
<reference evidence="2 3" key="1">
    <citation type="submission" date="2019-03" db="EMBL/GenBank/DDBJ databases">
        <title>Genomic Encyclopedia of Type Strains, Phase IV (KMG-IV): sequencing the most valuable type-strain genomes for metagenomic binning, comparative biology and taxonomic classification.</title>
        <authorList>
            <person name="Goeker M."/>
        </authorList>
    </citation>
    <scope>NUCLEOTIDE SEQUENCE [LARGE SCALE GENOMIC DNA]</scope>
    <source>
        <strain evidence="2 3">LX-B</strain>
    </source>
</reference>
<keyword evidence="2" id="KW-0762">Sugar transport</keyword>
<dbReference type="InterPro" id="IPR006059">
    <property type="entry name" value="SBP"/>
</dbReference>
<dbReference type="RefSeq" id="WP_132014116.1">
    <property type="nucleotide sequence ID" value="NZ_SLUN01000010.1"/>
</dbReference>
<keyword evidence="1" id="KW-0732">Signal</keyword>
<dbReference type="Proteomes" id="UP000295008">
    <property type="component" value="Unassembled WGS sequence"/>
</dbReference>
<feature type="signal peptide" evidence="1">
    <location>
        <begin position="1"/>
        <end position="33"/>
    </location>
</feature>
<dbReference type="PANTHER" id="PTHR43649:SF12">
    <property type="entry name" value="DIACETYLCHITOBIOSE BINDING PROTEIN DASA"/>
    <property type="match status" value="1"/>
</dbReference>
<feature type="chain" id="PRO_5038531656" evidence="1">
    <location>
        <begin position="34"/>
        <end position="475"/>
    </location>
</feature>
<dbReference type="SUPFAM" id="SSF53850">
    <property type="entry name" value="Periplasmic binding protein-like II"/>
    <property type="match status" value="1"/>
</dbReference>
<dbReference type="PANTHER" id="PTHR43649">
    <property type="entry name" value="ARABINOSE-BINDING PROTEIN-RELATED"/>
    <property type="match status" value="1"/>
</dbReference>
<name>A0A4R1RU83_HYDET</name>
<comment type="caution">
    <text evidence="2">The sequence shown here is derived from an EMBL/GenBank/DDBJ whole genome shotgun (WGS) entry which is preliminary data.</text>
</comment>
<dbReference type="OrthoDB" id="362670at2"/>
<keyword evidence="3" id="KW-1185">Reference proteome</keyword>
<gene>
    <name evidence="2" type="ORF">EDC14_101015</name>
</gene>
<organism evidence="2 3">
    <name type="scientific">Hydrogenispora ethanolica</name>
    <dbReference type="NCBI Taxonomy" id="1082276"/>
    <lineage>
        <taxon>Bacteria</taxon>
        <taxon>Bacillati</taxon>
        <taxon>Bacillota</taxon>
        <taxon>Hydrogenispora</taxon>
    </lineage>
</organism>
<dbReference type="AlphaFoldDB" id="A0A4R1RU83"/>
<dbReference type="EMBL" id="SLUN01000010">
    <property type="protein sequence ID" value="TCL70026.1"/>
    <property type="molecule type" value="Genomic_DNA"/>
</dbReference>
<sequence>MTDAGLSARKPFQGRWRWLLLALLLPAQALAWAAPQPEVKLTMWSHHRHMANLLKYLVNEFNAGTGRKKGIQLYLRILGDDSSQIFQEAQKSGEGPDLYSSNFITGYPDPFKAGAQTWFDDLPGFREWKKQWPPWYWMEGVTTYRGRVIAIPAQVINSRLIYNKDLFRLIGRDPERPPASYAELRAVARQITAAGKGRIYGFAFCGGDSWWLEWMPGQWAEANGDRAYWDWQNGRWAIQGYGRVFQLLLDLEKDRSLFPGAAGLSNDALRAQFAEGRIGMFMGEAWDVGILNEQFPAKCDWGVASIPTYDGKFHGKPRAMMIGGHWSINGQSRHKYEAWEVVKWFNRYEIRAKFYERGACIDPDPSVGKYVKRMPASKGFRAFVDSLNQDYIATYPNLPGWKAPADNPFLVLRRLLTRGGDPRAELKKLDQTWNAALDRYFENHPDVRRGWNVYPEFDPWIGRLGPPLEKPVFKP</sequence>
<protein>
    <submittedName>
        <fullName evidence="2">Multiple sugar transport system substrate-binding protein</fullName>
    </submittedName>
</protein>
<proteinExistence type="predicted"/>
<dbReference type="InterPro" id="IPR050490">
    <property type="entry name" value="Bact_solute-bd_prot1"/>
</dbReference>
<dbReference type="Gene3D" id="3.40.190.10">
    <property type="entry name" value="Periplasmic binding protein-like II"/>
    <property type="match status" value="1"/>
</dbReference>
<dbReference type="Pfam" id="PF01547">
    <property type="entry name" value="SBP_bac_1"/>
    <property type="match status" value="1"/>
</dbReference>
<accession>A0A4R1RU83</accession>
<evidence type="ECO:0000313" key="3">
    <source>
        <dbReference type="Proteomes" id="UP000295008"/>
    </source>
</evidence>